<reference evidence="12 13" key="1">
    <citation type="submission" date="2020-04" db="EMBL/GenBank/DDBJ databases">
        <authorList>
            <person name="Yin C."/>
        </authorList>
    </citation>
    <scope>NUCLEOTIDE SEQUENCE [LARGE SCALE GENOMIC DNA]</scope>
    <source>
        <strain evidence="12 13">Ae27</strain>
    </source>
</reference>
<keyword evidence="9" id="KW-0812">Transmembrane</keyword>
<feature type="domain" description="Histidine kinase" evidence="10">
    <location>
        <begin position="342"/>
        <end position="563"/>
    </location>
</feature>
<dbReference type="InterPro" id="IPR036890">
    <property type="entry name" value="HATPase_C_sf"/>
</dbReference>
<keyword evidence="4" id="KW-0808">Transferase</keyword>
<protein>
    <recommendedName>
        <fullName evidence="2">histidine kinase</fullName>
        <ecNumber evidence="2">2.7.13.3</ecNumber>
    </recommendedName>
</protein>
<evidence type="ECO:0000256" key="9">
    <source>
        <dbReference type="SAM" id="Phobius"/>
    </source>
</evidence>
<dbReference type="Pfam" id="PF00512">
    <property type="entry name" value="HisKA"/>
    <property type="match status" value="1"/>
</dbReference>
<dbReference type="CDD" id="cd17546">
    <property type="entry name" value="REC_hyHK_CKI1_RcsC-like"/>
    <property type="match status" value="1"/>
</dbReference>
<dbReference type="SMART" id="SM00448">
    <property type="entry name" value="REC"/>
    <property type="match status" value="1"/>
</dbReference>
<feature type="modified residue" description="4-aspartylphosphate" evidence="7">
    <location>
        <position position="784"/>
    </location>
</feature>
<dbReference type="PROSITE" id="PS50110">
    <property type="entry name" value="RESPONSE_REGULATORY"/>
    <property type="match status" value="1"/>
</dbReference>
<dbReference type="CDD" id="cd16922">
    <property type="entry name" value="HATPase_EvgS-ArcB-TorS-like"/>
    <property type="match status" value="1"/>
</dbReference>
<evidence type="ECO:0000256" key="4">
    <source>
        <dbReference type="ARBA" id="ARBA00022679"/>
    </source>
</evidence>
<dbReference type="InterPro" id="IPR029016">
    <property type="entry name" value="GAF-like_dom_sf"/>
</dbReference>
<dbReference type="Pfam" id="PF00072">
    <property type="entry name" value="Response_reg"/>
    <property type="match status" value="1"/>
</dbReference>
<keyword evidence="3 7" id="KW-0597">Phosphoprotein</keyword>
<dbReference type="EMBL" id="JABAIA010000001">
    <property type="protein sequence ID" value="NLR62967.1"/>
    <property type="molecule type" value="Genomic_DNA"/>
</dbReference>
<dbReference type="SMART" id="SM00387">
    <property type="entry name" value="HATPase_c"/>
    <property type="match status" value="1"/>
</dbReference>
<gene>
    <name evidence="12" type="ORF">HGH92_01490</name>
</gene>
<evidence type="ECO:0000259" key="10">
    <source>
        <dbReference type="PROSITE" id="PS50109"/>
    </source>
</evidence>
<dbReference type="InterPro" id="IPR011006">
    <property type="entry name" value="CheY-like_superfamily"/>
</dbReference>
<dbReference type="Gene3D" id="3.30.450.40">
    <property type="match status" value="1"/>
</dbReference>
<keyword evidence="8" id="KW-0175">Coiled coil</keyword>
<dbReference type="InterPro" id="IPR001789">
    <property type="entry name" value="Sig_transdc_resp-reg_receiver"/>
</dbReference>
<name>A0A847RQ57_9BACT</name>
<dbReference type="RefSeq" id="WP_168868997.1">
    <property type="nucleotide sequence ID" value="NZ_JABAIA010000001.1"/>
</dbReference>
<dbReference type="InterPro" id="IPR004358">
    <property type="entry name" value="Sig_transdc_His_kin-like_C"/>
</dbReference>
<dbReference type="PROSITE" id="PS50109">
    <property type="entry name" value="HIS_KIN"/>
    <property type="match status" value="1"/>
</dbReference>
<dbReference type="InterPro" id="IPR005467">
    <property type="entry name" value="His_kinase_dom"/>
</dbReference>
<dbReference type="SMART" id="SM00388">
    <property type="entry name" value="HisKA"/>
    <property type="match status" value="1"/>
</dbReference>
<sequence>MMKLSPAKRLYLGLAAVTLLMLLGGILSWWPFPQRSRMTGLMLPLNTAIIICIGCVLMYFFYKEFYYGQLVRKKINSKLEEVVTLNRESNDRNWLLSRLNDMKENLLGIHKPESLAYKCLLSFTESAGFTAGALYQYEKDEVLLRLCSSIHLPANIPVQLAPGEGLTGDAATGRDIRIISQLPVNYRSKVAAGARISPNMLVFVPLLMGDELIGVLELVTAKQVTPLQLQLLELVSGDVAVALHAAREREKVLVLLREVQEQKQALYCQQKELRQSNEGLSRQSEFLQASEEELRVQEEELRQVNAEMVMKNTELETARQALSLKAAELEANSRYKSEFLANMSHELRTPLNSVLILAKMLEENKEGNLFPRQVEYAAIMHKSGSDLLRLINDILDLSKIEAGKVELTPEPVRIAAIIEDLNNLFGVVAQEKQIQYTTEVTVNVPAVITTDRLRLEQVLRNLLSNAFKFTPVGGHISLSWYLLPENALCISVTDTGPGIPPEKQQLIFDAFHQGDGATTRKYGGTGLGLSISRELMLLLKGAIHLEASSPQGSTFTVILPLNAEQPLRNDMIRSLYDATVQLPAEQNDDGRHLFPGGQKILVIGTEIFIGRKPNVYYDVAANMAVAANLMAAGKYGCIILDMGCDPEAGKAALITLQQMNTTPSTPVIVYIDQDISASEEQQIRKQVAAIIRKTPFPTDRLTDELERLLNNSTQMEEVSRPHGPAAKNILAGKRVLLVDDDMRNVFSMSALLEEQGVCVLTAADGREALSVLDRHHSVDLVLMDMMMPEMDGFEAIRHIRNDRRLVQLPVIAITAKAMPGDRQHCLDAGASDYIAKPVDGIKLLSLLHVWLS</sequence>
<dbReference type="Pfam" id="PF02518">
    <property type="entry name" value="HATPase_c"/>
    <property type="match status" value="1"/>
</dbReference>
<dbReference type="FunFam" id="3.30.565.10:FF:000010">
    <property type="entry name" value="Sensor histidine kinase RcsC"/>
    <property type="match status" value="1"/>
</dbReference>
<dbReference type="GO" id="GO:0000155">
    <property type="term" value="F:phosphorelay sensor kinase activity"/>
    <property type="evidence" value="ECO:0007669"/>
    <property type="project" value="InterPro"/>
</dbReference>
<evidence type="ECO:0000256" key="3">
    <source>
        <dbReference type="ARBA" id="ARBA00022553"/>
    </source>
</evidence>
<dbReference type="InterPro" id="IPR003018">
    <property type="entry name" value="GAF"/>
</dbReference>
<dbReference type="AlphaFoldDB" id="A0A847RQ57"/>
<keyword evidence="6" id="KW-0902">Two-component regulatory system</keyword>
<evidence type="ECO:0000256" key="6">
    <source>
        <dbReference type="ARBA" id="ARBA00023012"/>
    </source>
</evidence>
<feature type="transmembrane region" description="Helical" evidence="9">
    <location>
        <begin position="12"/>
        <end position="30"/>
    </location>
</feature>
<evidence type="ECO:0000259" key="11">
    <source>
        <dbReference type="PROSITE" id="PS50110"/>
    </source>
</evidence>
<dbReference type="CDD" id="cd00082">
    <property type="entry name" value="HisKA"/>
    <property type="match status" value="1"/>
</dbReference>
<comment type="catalytic activity">
    <reaction evidence="1">
        <text>ATP + protein L-histidine = ADP + protein N-phospho-L-histidine.</text>
        <dbReference type="EC" id="2.7.13.3"/>
    </reaction>
</comment>
<evidence type="ECO:0000256" key="7">
    <source>
        <dbReference type="PROSITE-ProRule" id="PRU00169"/>
    </source>
</evidence>
<dbReference type="PANTHER" id="PTHR45339">
    <property type="entry name" value="HYBRID SIGNAL TRANSDUCTION HISTIDINE KINASE J"/>
    <property type="match status" value="1"/>
</dbReference>
<keyword evidence="13" id="KW-1185">Reference proteome</keyword>
<dbReference type="PANTHER" id="PTHR45339:SF1">
    <property type="entry name" value="HYBRID SIGNAL TRANSDUCTION HISTIDINE KINASE J"/>
    <property type="match status" value="1"/>
</dbReference>
<keyword evidence="9" id="KW-1133">Transmembrane helix</keyword>
<evidence type="ECO:0000313" key="12">
    <source>
        <dbReference type="EMBL" id="NLR62967.1"/>
    </source>
</evidence>
<dbReference type="EC" id="2.7.13.3" evidence="2"/>
<dbReference type="SUPFAM" id="SSF47384">
    <property type="entry name" value="Homodimeric domain of signal transducing histidine kinase"/>
    <property type="match status" value="1"/>
</dbReference>
<dbReference type="Gene3D" id="1.10.287.130">
    <property type="match status" value="1"/>
</dbReference>
<feature type="transmembrane region" description="Helical" evidence="9">
    <location>
        <begin position="42"/>
        <end position="62"/>
    </location>
</feature>
<dbReference type="Pfam" id="PF13185">
    <property type="entry name" value="GAF_2"/>
    <property type="match status" value="1"/>
</dbReference>
<feature type="domain" description="Response regulatory" evidence="11">
    <location>
        <begin position="734"/>
        <end position="851"/>
    </location>
</feature>
<dbReference type="InterPro" id="IPR036097">
    <property type="entry name" value="HisK_dim/P_sf"/>
</dbReference>
<evidence type="ECO:0000313" key="13">
    <source>
        <dbReference type="Proteomes" id="UP000570474"/>
    </source>
</evidence>
<dbReference type="Gene3D" id="3.30.565.10">
    <property type="entry name" value="Histidine kinase-like ATPase, C-terminal domain"/>
    <property type="match status" value="1"/>
</dbReference>
<evidence type="ECO:0000256" key="8">
    <source>
        <dbReference type="SAM" id="Coils"/>
    </source>
</evidence>
<evidence type="ECO:0000256" key="2">
    <source>
        <dbReference type="ARBA" id="ARBA00012438"/>
    </source>
</evidence>
<dbReference type="SUPFAM" id="SSF55781">
    <property type="entry name" value="GAF domain-like"/>
    <property type="match status" value="1"/>
</dbReference>
<feature type="coiled-coil region" evidence="8">
    <location>
        <begin position="256"/>
        <end position="332"/>
    </location>
</feature>
<dbReference type="SUPFAM" id="SSF55874">
    <property type="entry name" value="ATPase domain of HSP90 chaperone/DNA topoisomerase II/histidine kinase"/>
    <property type="match status" value="1"/>
</dbReference>
<dbReference type="SUPFAM" id="SSF52172">
    <property type="entry name" value="CheY-like"/>
    <property type="match status" value="2"/>
</dbReference>
<organism evidence="12 13">
    <name type="scientific">Chitinophaga varians</name>
    <dbReference type="NCBI Taxonomy" id="2202339"/>
    <lineage>
        <taxon>Bacteria</taxon>
        <taxon>Pseudomonadati</taxon>
        <taxon>Bacteroidota</taxon>
        <taxon>Chitinophagia</taxon>
        <taxon>Chitinophagales</taxon>
        <taxon>Chitinophagaceae</taxon>
        <taxon>Chitinophaga</taxon>
    </lineage>
</organism>
<keyword evidence="9" id="KW-0472">Membrane</keyword>
<keyword evidence="5" id="KW-0418">Kinase</keyword>
<evidence type="ECO:0000256" key="1">
    <source>
        <dbReference type="ARBA" id="ARBA00000085"/>
    </source>
</evidence>
<dbReference type="Proteomes" id="UP000570474">
    <property type="component" value="Unassembled WGS sequence"/>
</dbReference>
<dbReference type="InterPro" id="IPR003661">
    <property type="entry name" value="HisK_dim/P_dom"/>
</dbReference>
<accession>A0A847RQ57</accession>
<dbReference type="Gene3D" id="3.40.50.2300">
    <property type="match status" value="2"/>
</dbReference>
<evidence type="ECO:0000256" key="5">
    <source>
        <dbReference type="ARBA" id="ARBA00022777"/>
    </source>
</evidence>
<comment type="caution">
    <text evidence="12">The sequence shown here is derived from an EMBL/GenBank/DDBJ whole genome shotgun (WGS) entry which is preliminary data.</text>
</comment>
<dbReference type="PRINTS" id="PR00344">
    <property type="entry name" value="BCTRLSENSOR"/>
</dbReference>
<proteinExistence type="predicted"/>
<dbReference type="InterPro" id="IPR003594">
    <property type="entry name" value="HATPase_dom"/>
</dbReference>